<proteinExistence type="predicted"/>
<name>A0A1F4PZ59_UNCSA</name>
<dbReference type="Proteomes" id="UP000178724">
    <property type="component" value="Unassembled WGS sequence"/>
</dbReference>
<organism evidence="1 2">
    <name type="scientific">candidate division WOR-1 bacterium RIFCSPHIGHO2_01_FULL_53_15</name>
    <dbReference type="NCBI Taxonomy" id="1802564"/>
    <lineage>
        <taxon>Bacteria</taxon>
        <taxon>Bacillati</taxon>
        <taxon>Saganbacteria</taxon>
    </lineage>
</organism>
<evidence type="ECO:0000313" key="1">
    <source>
        <dbReference type="EMBL" id="OGB88985.1"/>
    </source>
</evidence>
<accession>A0A1F4PZ59</accession>
<dbReference type="EMBL" id="METM01000031">
    <property type="protein sequence ID" value="OGB88985.1"/>
    <property type="molecule type" value="Genomic_DNA"/>
</dbReference>
<sequence length="353" mass="39208">MNFQPSTETSIYPSVVRGETFPAHQRFSLAQAGPENELAELFYKYFHEKAKGNGWTANMALNRANEFSKRLISNGIMSRERALEIEYSASFLVDYADLSQNVARLLLRLKVLANAKILPLSPDNLMRTAEYRLCLEALKAEASTAASAPTSAAGLIALRNIIFIEKQFRDMRLSIPDFRPPQSRLGQSGTVDLININKPTVFSVDELPKHIVDLLKAIRYERATYYDRLQRHGLAIIAAPSMGQIAGRLNDTLGAVGMVSSCIGAILLATGDRPSLPAILGIIVHEVAHLEQDRGAGFQGNNFYAEKEAYLQQLAFLQELKSYFVRGKADPAMSAETEGQIIELKELIDRSFR</sequence>
<reference evidence="1 2" key="1">
    <citation type="journal article" date="2016" name="Nat. Commun.">
        <title>Thousands of microbial genomes shed light on interconnected biogeochemical processes in an aquifer system.</title>
        <authorList>
            <person name="Anantharaman K."/>
            <person name="Brown C.T."/>
            <person name="Hug L.A."/>
            <person name="Sharon I."/>
            <person name="Castelle C.J."/>
            <person name="Probst A.J."/>
            <person name="Thomas B.C."/>
            <person name="Singh A."/>
            <person name="Wilkins M.J."/>
            <person name="Karaoz U."/>
            <person name="Brodie E.L."/>
            <person name="Williams K.H."/>
            <person name="Hubbard S.S."/>
            <person name="Banfield J.F."/>
        </authorList>
    </citation>
    <scope>NUCLEOTIDE SEQUENCE [LARGE SCALE GENOMIC DNA]</scope>
</reference>
<dbReference type="AlphaFoldDB" id="A0A1F4PZ59"/>
<protein>
    <submittedName>
        <fullName evidence="1">Uncharacterized protein</fullName>
    </submittedName>
</protein>
<evidence type="ECO:0000313" key="2">
    <source>
        <dbReference type="Proteomes" id="UP000178724"/>
    </source>
</evidence>
<comment type="caution">
    <text evidence="1">The sequence shown here is derived from an EMBL/GenBank/DDBJ whole genome shotgun (WGS) entry which is preliminary data.</text>
</comment>
<gene>
    <name evidence="1" type="ORF">A2625_04590</name>
</gene>